<reference evidence="2 3" key="3">
    <citation type="journal article" date="2011" name="J. Bacteriol.">
        <title>Genome sequences of Mycoplasma alligatoris A21JP2T and Mycoplasma crocodyli MP145T.</title>
        <authorList>
            <person name="Brown D.R."/>
            <person name="Farmerie W.G."/>
            <person name="May M."/>
            <person name="Benders G.A."/>
            <person name="Durkin A.S."/>
            <person name="Hlavinka K."/>
            <person name="Hostetler J."/>
            <person name="Jackson J."/>
            <person name="Johnson J."/>
            <person name="Miller R.H."/>
            <person name="Paralanov V."/>
            <person name="Radune D."/>
            <person name="Szczypinski B."/>
            <person name="Glass J.I."/>
        </authorList>
    </citation>
    <scope>NUCLEOTIDE SEQUENCE [LARGE SCALE GENOMIC DNA]</scope>
    <source>
        <strain evidence="3">ATCC 51981 / MP145</strain>
    </source>
</reference>
<protein>
    <submittedName>
        <fullName evidence="2">Uncharacterized protein</fullName>
    </submittedName>
</protein>
<keyword evidence="1" id="KW-0812">Transmembrane</keyword>
<keyword evidence="1" id="KW-0472">Membrane</keyword>
<dbReference type="STRING" id="512564.MCRO_0123"/>
<dbReference type="HOGENOM" id="CLU_3202246_0_0_14"/>
<evidence type="ECO:0000313" key="2">
    <source>
        <dbReference type="EMBL" id="ADE19879.1"/>
    </source>
</evidence>
<organism evidence="2 3">
    <name type="scientific">Mycoplasma crocodyli (strain ATCC 51981 / MP145)</name>
    <dbReference type="NCBI Taxonomy" id="512564"/>
    <lineage>
        <taxon>Bacteria</taxon>
        <taxon>Bacillati</taxon>
        <taxon>Mycoplasmatota</taxon>
        <taxon>Mollicutes</taxon>
        <taxon>Mycoplasmataceae</taxon>
        <taxon>Mycoplasma</taxon>
    </lineage>
</organism>
<evidence type="ECO:0000313" key="3">
    <source>
        <dbReference type="Proteomes" id="UP000001845"/>
    </source>
</evidence>
<proteinExistence type="predicted"/>
<feature type="transmembrane region" description="Helical" evidence="1">
    <location>
        <begin position="20"/>
        <end position="40"/>
    </location>
</feature>
<sequence>MLLYYRDKKNKQKQKNEKVLYYIFLTTLFAVSYCFFMYFLSKKCI</sequence>
<accession>D5E4V4</accession>
<keyword evidence="3" id="KW-1185">Reference proteome</keyword>
<gene>
    <name evidence="2" type="ordered locus">MCRO_0123</name>
</gene>
<dbReference type="Proteomes" id="UP000001845">
    <property type="component" value="Chromosome"/>
</dbReference>
<reference evidence="3" key="1">
    <citation type="submission" date="2010-03" db="EMBL/GenBank/DDBJ databases">
        <title>The complete genome of Mycoplasma crocodyli MP145.</title>
        <authorList>
            <person name="Glass J.I."/>
            <person name="Durkin A.S."/>
            <person name="Hostetler J."/>
            <person name="Jackson J."/>
            <person name="Johnson J."/>
            <person name="May M.A."/>
            <person name="Paralanov V."/>
            <person name="Radune D."/>
            <person name="Szczypinski B."/>
            <person name="Brown D.R."/>
        </authorList>
    </citation>
    <scope>NUCLEOTIDE SEQUENCE [LARGE SCALE GENOMIC DNA]</scope>
    <source>
        <strain evidence="3">ATCC 51981 / MP145</strain>
    </source>
</reference>
<dbReference type="AlphaFoldDB" id="D5E4V4"/>
<evidence type="ECO:0000256" key="1">
    <source>
        <dbReference type="SAM" id="Phobius"/>
    </source>
</evidence>
<keyword evidence="1" id="KW-1133">Transmembrane helix</keyword>
<reference key="2">
    <citation type="submission" date="2010-03" db="EMBL/GenBank/DDBJ databases">
        <authorList>
            <person name="Ma Z."/>
            <person name="Wang X."/>
            <person name="Liu H."/>
        </authorList>
    </citation>
    <scope>NUCLEOTIDE SEQUENCE</scope>
    <source>
        <strain>MP145</strain>
    </source>
</reference>
<name>D5E4V4_MYCCM</name>
<dbReference type="KEGG" id="mcd:MCRO_0123"/>
<dbReference type="EMBL" id="CP001991">
    <property type="protein sequence ID" value="ADE19879.1"/>
    <property type="molecule type" value="Genomic_DNA"/>
</dbReference>